<dbReference type="GO" id="GO:0009506">
    <property type="term" value="C:plasmodesma"/>
    <property type="evidence" value="ECO:0007669"/>
    <property type="project" value="TreeGrafter"/>
</dbReference>
<evidence type="ECO:0000313" key="5">
    <source>
        <dbReference type="EMBL" id="KAK9672766.1"/>
    </source>
</evidence>
<dbReference type="GO" id="GO:0006457">
    <property type="term" value="P:protein folding"/>
    <property type="evidence" value="ECO:0007669"/>
    <property type="project" value="TreeGrafter"/>
</dbReference>
<dbReference type="InterPro" id="IPR040400">
    <property type="entry name" value="BAG5/6/7/8"/>
</dbReference>
<feature type="compositionally biased region" description="Acidic residues" evidence="3">
    <location>
        <begin position="188"/>
        <end position="198"/>
    </location>
</feature>
<evidence type="ECO:0000256" key="2">
    <source>
        <dbReference type="SAM" id="Coils"/>
    </source>
</evidence>
<keyword evidence="6" id="KW-1185">Reference proteome</keyword>
<accession>A0AAW1H9N4</accession>
<feature type="coiled-coil region" evidence="2">
    <location>
        <begin position="63"/>
        <end position="90"/>
    </location>
</feature>
<reference evidence="5" key="1">
    <citation type="submission" date="2024-03" db="EMBL/GenBank/DDBJ databases">
        <title>WGS assembly of Saponaria officinalis var. Norfolk2.</title>
        <authorList>
            <person name="Jenkins J."/>
            <person name="Shu S."/>
            <person name="Grimwood J."/>
            <person name="Barry K."/>
            <person name="Goodstein D."/>
            <person name="Schmutz J."/>
            <person name="Leebens-Mack J."/>
            <person name="Osbourn A."/>
        </authorList>
    </citation>
    <scope>NUCLEOTIDE SEQUENCE [LARGE SCALE GENOMIC DNA]</scope>
    <source>
        <strain evidence="5">JIC</strain>
    </source>
</reference>
<dbReference type="GO" id="GO:0051087">
    <property type="term" value="F:protein-folding chaperone binding"/>
    <property type="evidence" value="ECO:0007669"/>
    <property type="project" value="InterPro"/>
</dbReference>
<evidence type="ECO:0000259" key="4">
    <source>
        <dbReference type="Pfam" id="PF02179"/>
    </source>
</evidence>
<evidence type="ECO:0000256" key="1">
    <source>
        <dbReference type="ARBA" id="ARBA00023186"/>
    </source>
</evidence>
<dbReference type="InterPro" id="IPR003103">
    <property type="entry name" value="BAG_domain"/>
</dbReference>
<sequence>MSYTMLEIIDHFNPLISSFNQIFPIDDLSSDVTDLLQIEETTPFRSSTRKRVTNRVNSPESHLKAISDRVSSLESRLDQLLVQKEREKKLNEVRRKYKWTAEIKGRGVGERKYTWTAEIEGDDVKKEKKGVKKYEWRSEIKKDDDVKKTYTWQATIGGDKKDKKKKEKKKEEKKKSENGACAPRIVEIDDDDDDDDHDVEEHSNDHRALILRKAYAKRAGRDKDKTTELSPQDAAAYIQTTFKAYLIRRSQTLRSLRELAISKTKLKELRSSFHNFSFRTRISRDAEERQKFSEKIIVLLLTVDAIEGVDMMVRSAKRSMVDELEAMLDVVDPQPTGKALSMKRRTFDVPSGAIQKEIAEGVAEVVQMLNEDNAAF</sequence>
<proteinExistence type="predicted"/>
<dbReference type="AlphaFoldDB" id="A0AAW1H9N4"/>
<dbReference type="PANTHER" id="PTHR33322">
    <property type="entry name" value="BAG DOMAIN CONTAINING PROTEIN, EXPRESSED"/>
    <property type="match status" value="1"/>
</dbReference>
<dbReference type="EMBL" id="JBDFQZ010000012">
    <property type="protein sequence ID" value="KAK9672766.1"/>
    <property type="molecule type" value="Genomic_DNA"/>
</dbReference>
<protein>
    <recommendedName>
        <fullName evidence="4">BAG domain-containing protein</fullName>
    </recommendedName>
</protein>
<gene>
    <name evidence="5" type="ORF">RND81_12G123100</name>
</gene>
<dbReference type="PANTHER" id="PTHR33322:SF3">
    <property type="entry name" value="BAG FAMILY MOLECULAR CHAPERONE REGULATOR 7"/>
    <property type="match status" value="1"/>
</dbReference>
<evidence type="ECO:0000256" key="3">
    <source>
        <dbReference type="SAM" id="MobiDB-lite"/>
    </source>
</evidence>
<comment type="caution">
    <text evidence="5">The sequence shown here is derived from an EMBL/GenBank/DDBJ whole genome shotgun (WGS) entry which is preliminary data.</text>
</comment>
<organism evidence="5 6">
    <name type="scientific">Saponaria officinalis</name>
    <name type="common">Common soapwort</name>
    <name type="synonym">Lychnis saponaria</name>
    <dbReference type="NCBI Taxonomy" id="3572"/>
    <lineage>
        <taxon>Eukaryota</taxon>
        <taxon>Viridiplantae</taxon>
        <taxon>Streptophyta</taxon>
        <taxon>Embryophyta</taxon>
        <taxon>Tracheophyta</taxon>
        <taxon>Spermatophyta</taxon>
        <taxon>Magnoliopsida</taxon>
        <taxon>eudicotyledons</taxon>
        <taxon>Gunneridae</taxon>
        <taxon>Pentapetalae</taxon>
        <taxon>Caryophyllales</taxon>
        <taxon>Caryophyllaceae</taxon>
        <taxon>Caryophylleae</taxon>
        <taxon>Saponaria</taxon>
    </lineage>
</organism>
<keyword evidence="1" id="KW-0143">Chaperone</keyword>
<name>A0AAW1H9N4_SAPOF</name>
<feature type="region of interest" description="Disordered" evidence="3">
    <location>
        <begin position="158"/>
        <end position="204"/>
    </location>
</feature>
<dbReference type="Pfam" id="PF02179">
    <property type="entry name" value="BAG"/>
    <property type="match status" value="1"/>
</dbReference>
<evidence type="ECO:0000313" key="6">
    <source>
        <dbReference type="Proteomes" id="UP001443914"/>
    </source>
</evidence>
<feature type="domain" description="BAG" evidence="4">
    <location>
        <begin position="275"/>
        <end position="332"/>
    </location>
</feature>
<dbReference type="Proteomes" id="UP001443914">
    <property type="component" value="Unassembled WGS sequence"/>
</dbReference>
<keyword evidence="2" id="KW-0175">Coiled coil</keyword>